<dbReference type="SMART" id="SM00903">
    <property type="entry name" value="Flavin_Reduct"/>
    <property type="match status" value="1"/>
</dbReference>
<name>A0A679IMM6_VARPD</name>
<dbReference type="EC" id="1.5.1.36" evidence="5"/>
<comment type="similarity">
    <text evidence="1">Belongs to the non-flavoprotein flavin reductase family.</text>
</comment>
<dbReference type="SUPFAM" id="SSF50475">
    <property type="entry name" value="FMN-binding split barrel"/>
    <property type="match status" value="1"/>
</dbReference>
<dbReference type="InterPro" id="IPR012349">
    <property type="entry name" value="Split_barrel_FMN-bd"/>
</dbReference>
<evidence type="ECO:0000259" key="4">
    <source>
        <dbReference type="SMART" id="SM00903"/>
    </source>
</evidence>
<evidence type="ECO:0000256" key="2">
    <source>
        <dbReference type="ARBA" id="ARBA00023002"/>
    </source>
</evidence>
<protein>
    <submittedName>
        <fullName evidence="5">p-hydroxyphenylacetate 3-hydroxylase, reductase component</fullName>
        <ecNumber evidence="5">1.5.1.36</ecNumber>
    </submittedName>
</protein>
<dbReference type="Pfam" id="PF01613">
    <property type="entry name" value="Flavin_Reduct"/>
    <property type="match status" value="1"/>
</dbReference>
<dbReference type="PANTHER" id="PTHR30466:SF11">
    <property type="entry name" value="FLAVIN-DEPENDENT MONOOXYGENASE, REDUCTASE SUBUNIT HSAB"/>
    <property type="match status" value="1"/>
</dbReference>
<dbReference type="GO" id="GO:0036382">
    <property type="term" value="F:flavin reductase (NADH) activity"/>
    <property type="evidence" value="ECO:0007669"/>
    <property type="project" value="UniProtKB-EC"/>
</dbReference>
<evidence type="ECO:0000256" key="3">
    <source>
        <dbReference type="SAM" id="MobiDB-lite"/>
    </source>
</evidence>
<evidence type="ECO:0000256" key="1">
    <source>
        <dbReference type="ARBA" id="ARBA00008898"/>
    </source>
</evidence>
<dbReference type="EMBL" id="LR743507">
    <property type="protein sequence ID" value="CAA2100317.1"/>
    <property type="molecule type" value="Genomic_DNA"/>
</dbReference>
<feature type="compositionally biased region" description="Polar residues" evidence="3">
    <location>
        <begin position="38"/>
        <end position="56"/>
    </location>
</feature>
<feature type="domain" description="Flavin reductase like" evidence="4">
    <location>
        <begin position="76"/>
        <end position="220"/>
    </location>
</feature>
<organism evidence="5">
    <name type="scientific">Variovorax paradoxus</name>
    <dbReference type="NCBI Taxonomy" id="34073"/>
    <lineage>
        <taxon>Bacteria</taxon>
        <taxon>Pseudomonadati</taxon>
        <taxon>Pseudomonadota</taxon>
        <taxon>Betaproteobacteria</taxon>
        <taxon>Burkholderiales</taxon>
        <taxon>Comamonadaceae</taxon>
        <taxon>Variovorax</taxon>
    </lineage>
</organism>
<keyword evidence="2 5" id="KW-0560">Oxidoreductase</keyword>
<reference evidence="5" key="1">
    <citation type="submission" date="2019-12" db="EMBL/GenBank/DDBJ databases">
        <authorList>
            <person name="Cremers G."/>
        </authorList>
    </citation>
    <scope>NUCLEOTIDE SEQUENCE</scope>
    <source>
        <strain evidence="5">Vvax</strain>
    </source>
</reference>
<feature type="region of interest" description="Disordered" evidence="3">
    <location>
        <begin position="33"/>
        <end position="67"/>
    </location>
</feature>
<dbReference type="InterPro" id="IPR002563">
    <property type="entry name" value="Flavin_Rdtase-like_dom"/>
</dbReference>
<evidence type="ECO:0000313" key="5">
    <source>
        <dbReference type="EMBL" id="CAA2100317.1"/>
    </source>
</evidence>
<accession>A0A679IMM6</accession>
<dbReference type="GO" id="GO:0042602">
    <property type="term" value="F:riboflavin reductase (NADPH) activity"/>
    <property type="evidence" value="ECO:0007669"/>
    <property type="project" value="TreeGrafter"/>
</dbReference>
<dbReference type="Gene3D" id="2.30.110.10">
    <property type="entry name" value="Electron Transport, Fmn-binding Protein, Chain A"/>
    <property type="match status" value="1"/>
</dbReference>
<gene>
    <name evidence="5" type="primary">C1-hpah</name>
    <name evidence="5" type="ORF">VVAX_00680</name>
</gene>
<dbReference type="InterPro" id="IPR050268">
    <property type="entry name" value="NADH-dep_flavin_reductase"/>
</dbReference>
<dbReference type="PANTHER" id="PTHR30466">
    <property type="entry name" value="FLAVIN REDUCTASE"/>
    <property type="match status" value="1"/>
</dbReference>
<dbReference type="GO" id="GO:0010181">
    <property type="term" value="F:FMN binding"/>
    <property type="evidence" value="ECO:0007669"/>
    <property type="project" value="InterPro"/>
</dbReference>
<proteinExistence type="inferred from homology"/>
<dbReference type="AlphaFoldDB" id="A0A679IMM6"/>
<sequence>MQTHCSLVTLAGRTLSLAATAYSRLVTELMRPAKQPPGSLSQNGLLPSKPLQTFPVTTPRRAQPPSFSPAEFREALGMFATGVTIVTARAADGTLVGLTANSFNSVSLAPPLVLWSLARAAGSMPALSAGSHYAVNILAASQKALAERFATRNIDRWADVVFTEGIGGAPVLAGAAASFECFNRSRYDEGDHVIFVGEVERCTHDAGASPLLFHGGRFYTEHPL</sequence>